<accession>A0A542XCF5</accession>
<keyword evidence="1" id="KW-0808">Transferase</keyword>
<keyword evidence="5" id="KW-1185">Reference proteome</keyword>
<sequence>MSPDTTTARDDDTADASVADAAAPLDSLLVDAALGPMRRFTPDSSTAAWAASMVRHPRRTSSRLLGWAAEAGRIATGSSEVAPDQRDRRFTDPAWSENPLLRRVVQLYLASGRTLEELVAAADLGTRDAARVQFLVDNVVEAASPSNVPLVNPTSAKTAIDTAGMSLVRGSRRLLTDVASAPRIPEMVDRSGFEVGRNIAATPGTVVLRTEVLELIHYTPQTAKVRETPVLVVPPTINKYYALDLAPGRSLVEHLVQQGQQMFLISWRNPDARHAAWGFDTYVRSILEALEAVEEIAGSDQVMLGGICSGGILASITAAYLAGTGQPDRLAGLLLAVTVLDNADAGTVSALTNPALAERAKQMSARKGYLEGTALAEVFAWLRPGDLIWNYWVNNYLLGKTPPAFDILFWNADTTRMSAALHADFVDMAMDNLLTRPGSLMVLGQPIDLGQVTVDAYVVAGIADHITPWENCYRTTQLLGGDTRFVLSTSGHIAALVNPPDNPKASFFAGGDNAPDAQDWLRAATKEQGSWWRDADTWLAAHNGKKVAAPAEPGSALHPPLGEAPGTYVFDK</sequence>
<gene>
    <name evidence="4" type="ORF">FB554_1669</name>
</gene>
<dbReference type="InterPro" id="IPR051321">
    <property type="entry name" value="PHA/PHB_synthase"/>
</dbReference>
<dbReference type="Gene3D" id="3.40.50.1820">
    <property type="entry name" value="alpha/beta hydrolase"/>
    <property type="match status" value="1"/>
</dbReference>
<dbReference type="Pfam" id="PF07167">
    <property type="entry name" value="PhaC_N"/>
    <property type="match status" value="1"/>
</dbReference>
<dbReference type="Proteomes" id="UP000318336">
    <property type="component" value="Unassembled WGS sequence"/>
</dbReference>
<dbReference type="GO" id="GO:0016746">
    <property type="term" value="F:acyltransferase activity"/>
    <property type="evidence" value="ECO:0007669"/>
    <property type="project" value="UniProtKB-KW"/>
</dbReference>
<evidence type="ECO:0000256" key="2">
    <source>
        <dbReference type="ARBA" id="ARBA00023315"/>
    </source>
</evidence>
<evidence type="ECO:0000313" key="4">
    <source>
        <dbReference type="EMBL" id="TQL33520.1"/>
    </source>
</evidence>
<dbReference type="PANTHER" id="PTHR36837">
    <property type="entry name" value="POLY(3-HYDROXYALKANOATE) POLYMERASE SUBUNIT PHAC"/>
    <property type="match status" value="1"/>
</dbReference>
<keyword evidence="2" id="KW-0012">Acyltransferase</keyword>
<dbReference type="EMBL" id="VFOK01000001">
    <property type="protein sequence ID" value="TQL33520.1"/>
    <property type="molecule type" value="Genomic_DNA"/>
</dbReference>
<evidence type="ECO:0000256" key="1">
    <source>
        <dbReference type="ARBA" id="ARBA00022679"/>
    </source>
</evidence>
<evidence type="ECO:0000313" key="5">
    <source>
        <dbReference type="Proteomes" id="UP000318336"/>
    </source>
</evidence>
<dbReference type="SUPFAM" id="SSF53474">
    <property type="entry name" value="alpha/beta-Hydrolases"/>
    <property type="match status" value="1"/>
</dbReference>
<organism evidence="4 5">
    <name type="scientific">Barrientosiimonas humi</name>
    <dbReference type="NCBI Taxonomy" id="999931"/>
    <lineage>
        <taxon>Bacteria</taxon>
        <taxon>Bacillati</taxon>
        <taxon>Actinomycetota</taxon>
        <taxon>Actinomycetes</taxon>
        <taxon>Micrococcales</taxon>
        <taxon>Dermacoccaceae</taxon>
        <taxon>Barrientosiimonas</taxon>
    </lineage>
</organism>
<reference evidence="4 5" key="1">
    <citation type="submission" date="2019-06" db="EMBL/GenBank/DDBJ databases">
        <title>Sequencing the genomes of 1000 actinobacteria strains.</title>
        <authorList>
            <person name="Klenk H.-P."/>
        </authorList>
    </citation>
    <scope>NUCLEOTIDE SEQUENCE [LARGE SCALE GENOMIC DNA]</scope>
    <source>
        <strain evidence="4 5">DSM 24617</strain>
    </source>
</reference>
<dbReference type="OrthoDB" id="7208816at2"/>
<dbReference type="AlphaFoldDB" id="A0A542XCF5"/>
<dbReference type="RefSeq" id="WP_142005521.1">
    <property type="nucleotide sequence ID" value="NZ_CAJTBP010000001.1"/>
</dbReference>
<protein>
    <submittedName>
        <fullName evidence="4">Polyhydroxyalkanoate synthase</fullName>
    </submittedName>
</protein>
<evidence type="ECO:0000259" key="3">
    <source>
        <dbReference type="Pfam" id="PF07167"/>
    </source>
</evidence>
<proteinExistence type="predicted"/>
<dbReference type="GO" id="GO:0042619">
    <property type="term" value="P:poly-hydroxybutyrate biosynthetic process"/>
    <property type="evidence" value="ECO:0007669"/>
    <property type="project" value="InterPro"/>
</dbReference>
<name>A0A542XCF5_9MICO</name>
<comment type="caution">
    <text evidence="4">The sequence shown here is derived from an EMBL/GenBank/DDBJ whole genome shotgun (WGS) entry which is preliminary data.</text>
</comment>
<dbReference type="InterPro" id="IPR029058">
    <property type="entry name" value="AB_hydrolase_fold"/>
</dbReference>
<dbReference type="InterPro" id="IPR010941">
    <property type="entry name" value="PhaC_N"/>
</dbReference>
<dbReference type="PANTHER" id="PTHR36837:SF5">
    <property type="entry name" value="POLY-3-HYDROXYBUTYRATE SYNTHASE"/>
    <property type="match status" value="1"/>
</dbReference>
<feature type="domain" description="Poly-beta-hydroxybutyrate polymerase N-terminal" evidence="3">
    <location>
        <begin position="86"/>
        <end position="254"/>
    </location>
</feature>